<evidence type="ECO:0000259" key="3">
    <source>
        <dbReference type="Pfam" id="PF16344"/>
    </source>
</evidence>
<proteinExistence type="predicted"/>
<accession>A0A4R0NDR3</accession>
<keyword evidence="1" id="KW-0472">Membrane</keyword>
<dbReference type="PANTHER" id="PTHR30273:SF2">
    <property type="entry name" value="PROTEIN FECR"/>
    <property type="match status" value="1"/>
</dbReference>
<dbReference type="Gene3D" id="3.55.50.30">
    <property type="match status" value="1"/>
</dbReference>
<dbReference type="InterPro" id="IPR012373">
    <property type="entry name" value="Ferrdict_sens_TM"/>
</dbReference>
<dbReference type="EMBL" id="SJSM01000002">
    <property type="protein sequence ID" value="TCC98530.1"/>
    <property type="molecule type" value="Genomic_DNA"/>
</dbReference>
<feature type="transmembrane region" description="Helical" evidence="1">
    <location>
        <begin position="108"/>
        <end position="126"/>
    </location>
</feature>
<reference evidence="4 5" key="1">
    <citation type="submission" date="2019-02" db="EMBL/GenBank/DDBJ databases">
        <title>Pedobacter sp. RP-3-8 sp. nov., isolated from Arctic soil.</title>
        <authorList>
            <person name="Dahal R.H."/>
        </authorList>
    </citation>
    <scope>NUCLEOTIDE SEQUENCE [LARGE SCALE GENOMIC DNA]</scope>
    <source>
        <strain evidence="4 5">RP-3-8</strain>
    </source>
</reference>
<dbReference type="Pfam" id="PF04773">
    <property type="entry name" value="FecR"/>
    <property type="match status" value="1"/>
</dbReference>
<evidence type="ECO:0000313" key="5">
    <source>
        <dbReference type="Proteomes" id="UP000291117"/>
    </source>
</evidence>
<dbReference type="PANTHER" id="PTHR30273">
    <property type="entry name" value="PERIPLASMIC SIGNAL SENSOR AND SIGMA FACTOR ACTIVATOR FECR-RELATED"/>
    <property type="match status" value="1"/>
</dbReference>
<sequence>MKHTGMFEHEFDMALLFSAHVKGELDAQGQKQLNAWLNASQGNRELFDSLMHREELKKKLISFNEGNSEIIWGKTLQGLVTLNIQEDHRDHRNIFTAKNQTVKLWKRISIAVSIIIALSVGGYFFINGLNYFGSDQQIVLTINDNAPGRNKATLTLANGKAIALSDTKTGLVVGLTDLTYNDGSYIDVKAENQLLTASTPRGGTYQITLSDGTRVWLNANSKLIFPSKFSTSQRKVQLIGEAYFEVAKVMIKDSRMPFVVVTDQQEISVLGTHFNLNSYKDEGVVKTTLLEGSVKVSLLSSSGKAGETGSVILRPGQEAVLNKNSELKITAADVEQATAWKNGLFYFKDADLKTILRTFSRWYDIDIVYTGSVSNQKFSGKLYRNVNAYQALEVLKLLGLEFVLEKKNQQIPQKIIIKP</sequence>
<dbReference type="Pfam" id="PF16344">
    <property type="entry name" value="FecR_C"/>
    <property type="match status" value="1"/>
</dbReference>
<keyword evidence="1" id="KW-0812">Transmembrane</keyword>
<keyword evidence="5" id="KW-1185">Reference proteome</keyword>
<feature type="domain" description="Protein FecR C-terminal" evidence="3">
    <location>
        <begin position="345"/>
        <end position="407"/>
    </location>
</feature>
<organism evidence="4 5">
    <name type="scientific">Pedobacter hiemivivus</name>
    <dbReference type="NCBI Taxonomy" id="2530454"/>
    <lineage>
        <taxon>Bacteria</taxon>
        <taxon>Pseudomonadati</taxon>
        <taxon>Bacteroidota</taxon>
        <taxon>Sphingobacteriia</taxon>
        <taxon>Sphingobacteriales</taxon>
        <taxon>Sphingobacteriaceae</taxon>
        <taxon>Pedobacter</taxon>
    </lineage>
</organism>
<dbReference type="Gene3D" id="2.60.120.1440">
    <property type="match status" value="1"/>
</dbReference>
<dbReference type="InterPro" id="IPR032508">
    <property type="entry name" value="FecR_C"/>
</dbReference>
<protein>
    <submittedName>
        <fullName evidence="4">DUF4974 domain-containing protein</fullName>
    </submittedName>
</protein>
<dbReference type="RefSeq" id="WP_131607513.1">
    <property type="nucleotide sequence ID" value="NZ_SJSM01000002.1"/>
</dbReference>
<evidence type="ECO:0000259" key="2">
    <source>
        <dbReference type="Pfam" id="PF04773"/>
    </source>
</evidence>
<feature type="domain" description="FecR protein" evidence="2">
    <location>
        <begin position="197"/>
        <end position="295"/>
    </location>
</feature>
<dbReference type="GO" id="GO:0016989">
    <property type="term" value="F:sigma factor antagonist activity"/>
    <property type="evidence" value="ECO:0007669"/>
    <property type="project" value="TreeGrafter"/>
</dbReference>
<dbReference type="Proteomes" id="UP000291117">
    <property type="component" value="Unassembled WGS sequence"/>
</dbReference>
<dbReference type="OrthoDB" id="1099916at2"/>
<gene>
    <name evidence="4" type="ORF">EZ444_04400</name>
</gene>
<dbReference type="InterPro" id="IPR006860">
    <property type="entry name" value="FecR"/>
</dbReference>
<comment type="caution">
    <text evidence="4">The sequence shown here is derived from an EMBL/GenBank/DDBJ whole genome shotgun (WGS) entry which is preliminary data.</text>
</comment>
<name>A0A4R0NDR3_9SPHI</name>
<dbReference type="AlphaFoldDB" id="A0A4R0NDR3"/>
<evidence type="ECO:0000256" key="1">
    <source>
        <dbReference type="SAM" id="Phobius"/>
    </source>
</evidence>
<keyword evidence="1" id="KW-1133">Transmembrane helix</keyword>
<evidence type="ECO:0000313" key="4">
    <source>
        <dbReference type="EMBL" id="TCC98530.1"/>
    </source>
</evidence>